<dbReference type="GO" id="GO:0016773">
    <property type="term" value="F:phosphotransferase activity, alcohol group as acceptor"/>
    <property type="evidence" value="ECO:0007669"/>
    <property type="project" value="InterPro"/>
</dbReference>
<dbReference type="InterPro" id="IPR018485">
    <property type="entry name" value="FGGY_C"/>
</dbReference>
<dbReference type="PROSITE" id="PS00445">
    <property type="entry name" value="FGGY_KINASES_2"/>
    <property type="match status" value="1"/>
</dbReference>
<dbReference type="InterPro" id="IPR000577">
    <property type="entry name" value="Carb_kinase_FGGY"/>
</dbReference>
<evidence type="ECO:0000313" key="8">
    <source>
        <dbReference type="Proteomes" id="UP000644115"/>
    </source>
</evidence>
<dbReference type="RefSeq" id="WP_249287523.1">
    <property type="nucleotide sequence ID" value="NZ_JACRWC010000110.1"/>
</dbReference>
<organism evidence="7 8">
    <name type="scientific">Lentihominibacter faecis</name>
    <dbReference type="NCBI Taxonomy" id="2764712"/>
    <lineage>
        <taxon>Bacteria</taxon>
        <taxon>Bacillati</taxon>
        <taxon>Bacillota</taxon>
        <taxon>Clostridia</taxon>
        <taxon>Peptostreptococcales</taxon>
        <taxon>Anaerovoracaceae</taxon>
        <taxon>Lentihominibacter</taxon>
    </lineage>
</organism>
<evidence type="ECO:0000313" key="7">
    <source>
        <dbReference type="EMBL" id="MBC6000201.1"/>
    </source>
</evidence>
<dbReference type="GO" id="GO:0005975">
    <property type="term" value="P:carbohydrate metabolic process"/>
    <property type="evidence" value="ECO:0007669"/>
    <property type="project" value="InterPro"/>
</dbReference>
<dbReference type="AlphaFoldDB" id="A0A923NDG6"/>
<dbReference type="CDD" id="cd07773">
    <property type="entry name" value="ASKHA_NBD_FGGY_FK"/>
    <property type="match status" value="1"/>
</dbReference>
<gene>
    <name evidence="7" type="ORF">H8876_09335</name>
</gene>
<dbReference type="SUPFAM" id="SSF53067">
    <property type="entry name" value="Actin-like ATPase domain"/>
    <property type="match status" value="2"/>
</dbReference>
<evidence type="ECO:0000256" key="3">
    <source>
        <dbReference type="ARBA" id="ARBA00022777"/>
    </source>
</evidence>
<dbReference type="Gene3D" id="3.30.420.40">
    <property type="match status" value="2"/>
</dbReference>
<comment type="caution">
    <text evidence="7">The sequence shown here is derived from an EMBL/GenBank/DDBJ whole genome shotgun (WGS) entry which is preliminary data.</text>
</comment>
<keyword evidence="3 4" id="KW-0418">Kinase</keyword>
<dbReference type="PANTHER" id="PTHR43095:SF2">
    <property type="entry name" value="GLUCONOKINASE"/>
    <property type="match status" value="1"/>
</dbReference>
<dbReference type="InterPro" id="IPR050406">
    <property type="entry name" value="FGGY_Carb_Kinase"/>
</dbReference>
<evidence type="ECO:0000259" key="5">
    <source>
        <dbReference type="Pfam" id="PF00370"/>
    </source>
</evidence>
<dbReference type="Pfam" id="PF02782">
    <property type="entry name" value="FGGY_C"/>
    <property type="match status" value="1"/>
</dbReference>
<dbReference type="EMBL" id="JACRWC010000110">
    <property type="protein sequence ID" value="MBC6000201.1"/>
    <property type="molecule type" value="Genomic_DNA"/>
</dbReference>
<name>A0A923NDG6_9FIRM</name>
<evidence type="ECO:0000256" key="2">
    <source>
        <dbReference type="ARBA" id="ARBA00022679"/>
    </source>
</evidence>
<dbReference type="PIRSF" id="PIRSF000538">
    <property type="entry name" value="GlpK"/>
    <property type="match status" value="1"/>
</dbReference>
<dbReference type="PANTHER" id="PTHR43095">
    <property type="entry name" value="SUGAR KINASE"/>
    <property type="match status" value="1"/>
</dbReference>
<sequence>MNSLFMGEPMTGGKNQVEEKYILTIDMGTTAFKSAIFDCRGREVSSATEEYQIQTPQPGWAEMDPDRYIDLFQNVIAKAIEKAQVPKSQLITLGISVQGETSVFLDADKKSLRPAILWCDTRALKEAEEIVDAFGCATIQNHTGQVGCDALWPGAKLLWLKKHEPGVFGNIAHILQLNGYFAYLLTGKMAEDDSILGSSIYWNINTRQYWEEMLEYIGIMKAQLPEIVRPGSIVGTITKAASKQFDLPESLTVNIGGSDLACGPVGTGAIRPGNFSDSTGSSLCTMAMADHIVLDPTRQMPCYCSVMPDLYMVHAYSTGGMYMKWFRDTFGEMELMKEGVGGLNVFDQLDLMAAEVPAGSDGLIALPHLQGSGPPDLNANARACFFGMTIAHGKEHFVRAIMESVVMVLCRIIEATEALDISVDRIISFGGGALSPVWCQMKADATGKDVVTTKNNKSAGCLGAGILAGVACGIWDSVEEACDQIIKEERVYHPDPKHKPTYDELLARYKHLMECLEPVFQ</sequence>
<feature type="domain" description="Carbohydrate kinase FGGY N-terminal" evidence="5">
    <location>
        <begin position="21"/>
        <end position="266"/>
    </location>
</feature>
<comment type="similarity">
    <text evidence="1 4">Belongs to the FGGY kinase family.</text>
</comment>
<evidence type="ECO:0000259" key="6">
    <source>
        <dbReference type="Pfam" id="PF02782"/>
    </source>
</evidence>
<evidence type="ECO:0000256" key="4">
    <source>
        <dbReference type="RuleBase" id="RU003733"/>
    </source>
</evidence>
<dbReference type="Proteomes" id="UP000644115">
    <property type="component" value="Unassembled WGS sequence"/>
</dbReference>
<accession>A0A923NDG6</accession>
<protein>
    <recommendedName>
        <fullName evidence="9">Xylulokinase</fullName>
    </recommendedName>
</protein>
<evidence type="ECO:0000256" key="1">
    <source>
        <dbReference type="ARBA" id="ARBA00009156"/>
    </source>
</evidence>
<dbReference type="InterPro" id="IPR018484">
    <property type="entry name" value="FGGY_N"/>
</dbReference>
<reference evidence="7" key="1">
    <citation type="submission" date="2020-08" db="EMBL/GenBank/DDBJ databases">
        <authorList>
            <person name="Liu C."/>
            <person name="Sun Q."/>
        </authorList>
    </citation>
    <scope>NUCLEOTIDE SEQUENCE</scope>
    <source>
        <strain evidence="7">BX16</strain>
    </source>
</reference>
<dbReference type="InterPro" id="IPR043129">
    <property type="entry name" value="ATPase_NBD"/>
</dbReference>
<keyword evidence="8" id="KW-1185">Reference proteome</keyword>
<feature type="domain" description="Carbohydrate kinase FGGY C-terminal" evidence="6">
    <location>
        <begin position="278"/>
        <end position="472"/>
    </location>
</feature>
<dbReference type="Pfam" id="PF00370">
    <property type="entry name" value="FGGY_N"/>
    <property type="match status" value="1"/>
</dbReference>
<proteinExistence type="inferred from homology"/>
<dbReference type="GO" id="GO:0016301">
    <property type="term" value="F:kinase activity"/>
    <property type="evidence" value="ECO:0007669"/>
    <property type="project" value="UniProtKB-KW"/>
</dbReference>
<evidence type="ECO:0008006" key="9">
    <source>
        <dbReference type="Google" id="ProtNLM"/>
    </source>
</evidence>
<dbReference type="InterPro" id="IPR018483">
    <property type="entry name" value="Carb_kinase_FGGY_CS"/>
</dbReference>
<keyword evidence="2 4" id="KW-0808">Transferase</keyword>